<proteinExistence type="predicted"/>
<gene>
    <name evidence="1" type="ORF">AVW11_00140</name>
</gene>
<dbReference type="EMBL" id="MQUR01000001">
    <property type="protein sequence ID" value="OLZ73926.1"/>
    <property type="molecule type" value="Genomic_DNA"/>
</dbReference>
<organism evidence="1 2">
    <name type="scientific">Streptomyces amritsarensis</name>
    <dbReference type="NCBI Taxonomy" id="681158"/>
    <lineage>
        <taxon>Bacteria</taxon>
        <taxon>Bacillati</taxon>
        <taxon>Actinomycetota</taxon>
        <taxon>Actinomycetes</taxon>
        <taxon>Kitasatosporales</taxon>
        <taxon>Streptomycetaceae</taxon>
        <taxon>Streptomyces</taxon>
    </lineage>
</organism>
<dbReference type="RefSeq" id="WP_060176834.1">
    <property type="nucleotide sequence ID" value="NZ_MQUR01000001.1"/>
</dbReference>
<accession>A0ABX3GAA5</accession>
<sequence length="317" mass="33529">MGNPATFVIAGPEGYERRSSSFGAVGLDLDLLGGPEAVLPFVLGHRLAEGPWYDDDMCEAGALIDPARKLLLVFAQEGPSVAMRTRAAWLRTLGPAWPGWEVRWTYDGQSGLRTHLGLDPGHVPATVHPGPALAADEVELADPDPMAAVVTVGSGRCHVLAHIADHPVAEGPALLERLADAPVHTGYAGRAEAGIHLDPAARRVGWWLTGIVPHAGRMAARWPGWTVEFWADRWDEHERASGGRFAPPAPDRAAAPADVRAQALQRWAGPRGDVRERLVAALPHARIGRGFAPAVTAEQAAAARAAVERACAAAAGT</sequence>
<name>A0ABX3GAA5_9ACTN</name>
<evidence type="ECO:0000313" key="2">
    <source>
        <dbReference type="Proteomes" id="UP000187151"/>
    </source>
</evidence>
<dbReference type="Proteomes" id="UP000187151">
    <property type="component" value="Unassembled WGS sequence"/>
</dbReference>
<comment type="caution">
    <text evidence="1">The sequence shown here is derived from an EMBL/GenBank/DDBJ whole genome shotgun (WGS) entry which is preliminary data.</text>
</comment>
<protein>
    <submittedName>
        <fullName evidence="1">Uncharacterized protein</fullName>
    </submittedName>
</protein>
<evidence type="ECO:0000313" key="1">
    <source>
        <dbReference type="EMBL" id="OLZ73926.1"/>
    </source>
</evidence>
<reference evidence="1 2" key="1">
    <citation type="submission" date="2016-01" db="EMBL/GenBank/DDBJ databases">
        <title>Streptomyces amritsarensis strain MTCC 11845 genome sequencing and assembly.</title>
        <authorList>
            <person name="Sharma D."/>
            <person name="Nair G.R."/>
            <person name="Kaur G."/>
            <person name="Manhas R.K."/>
            <person name="Mayilraj S."/>
        </authorList>
    </citation>
    <scope>NUCLEOTIDE SEQUENCE [LARGE SCALE GENOMIC DNA]</scope>
    <source>
        <strain evidence="1 2">MTCC 11845</strain>
    </source>
</reference>
<keyword evidence="2" id="KW-1185">Reference proteome</keyword>